<comment type="similarity">
    <text evidence="5">Belongs to the peptidase M42 family.</text>
</comment>
<comment type="cofactor">
    <cofactor evidence="6">
        <name>a divalent metal cation</name>
        <dbReference type="ChEBI" id="CHEBI:60240"/>
    </cofactor>
    <text evidence="6">Binds 2 divalent metal cations per subunit.</text>
</comment>
<dbReference type="InterPro" id="IPR002933">
    <property type="entry name" value="Peptidase_M20"/>
</dbReference>
<dbReference type="AlphaFoldDB" id="H1D336"/>
<accession>H1D336</accession>
<evidence type="ECO:0000256" key="4">
    <source>
        <dbReference type="ARBA" id="ARBA00022833"/>
    </source>
</evidence>
<keyword evidence="4" id="KW-0862">Zinc</keyword>
<organism evidence="8 9">
    <name type="scientific">Dialister succinatiphilus YIT 11850</name>
    <dbReference type="NCBI Taxonomy" id="742743"/>
    <lineage>
        <taxon>Bacteria</taxon>
        <taxon>Bacillati</taxon>
        <taxon>Bacillota</taxon>
        <taxon>Negativicutes</taxon>
        <taxon>Veillonellales</taxon>
        <taxon>Veillonellaceae</taxon>
        <taxon>Dialister</taxon>
    </lineage>
</organism>
<evidence type="ECO:0000256" key="2">
    <source>
        <dbReference type="ARBA" id="ARBA00022723"/>
    </source>
</evidence>
<dbReference type="Pfam" id="PF01546">
    <property type="entry name" value="Peptidase_M20"/>
    <property type="match status" value="1"/>
</dbReference>
<gene>
    <name evidence="8" type="ORF">HMPREF9453_02024</name>
</gene>
<sequence length="378" mass="40589">MVNEERMRKTFTDLVKIYAPSKGEREVCDYLKKELKKLGASRIVEDNDGSINGGNSGNLIATFNGNAEGLPSIALTGHMDCVECCRNIEPVLKDGVFRSKGNTILGGDDKAGVTAILEGLHLMKETYIPHGKITVIFTVQEEIGLFGSRNIEKEYIQDIDFGYTLDADGPAGSVFNAGPSEYTLDFICHGVAAHAGMCPEKGTSAIAMAGLAIAACPNGRIDEETTCNLGTIEGGTAVNIVPDRCAVHGEARSRSTEKLEKVVSQMENAFRKAADKFPEGSLEIKKEKAYDAFLVKESDPALRLFKGACSAAGFPVKVAPSGGGSDANWFGTKGFPSVLVGVGMTDFHTNKENLKEKDLYDAGELVYRIIEAESHFGK</sequence>
<keyword evidence="3" id="KW-0378">Hydrolase</keyword>
<dbReference type="GO" id="GO:0004177">
    <property type="term" value="F:aminopeptidase activity"/>
    <property type="evidence" value="ECO:0007669"/>
    <property type="project" value="UniProtKB-UniRule"/>
</dbReference>
<dbReference type="Pfam" id="PF07687">
    <property type="entry name" value="M20_dimer"/>
    <property type="match status" value="1"/>
</dbReference>
<dbReference type="PANTHER" id="PTHR42994">
    <property type="entry name" value="PEPTIDASE T"/>
    <property type="match status" value="1"/>
</dbReference>
<comment type="cofactor">
    <cofactor evidence="1">
        <name>Zn(2+)</name>
        <dbReference type="ChEBI" id="CHEBI:29105"/>
    </cofactor>
</comment>
<dbReference type="PIRSF" id="PIRSF001123">
    <property type="entry name" value="PepA_GA"/>
    <property type="match status" value="1"/>
</dbReference>
<dbReference type="STRING" id="742743.HMPREF9453_02024"/>
<dbReference type="GO" id="GO:0046872">
    <property type="term" value="F:metal ion binding"/>
    <property type="evidence" value="ECO:0007669"/>
    <property type="project" value="UniProtKB-UniRule"/>
</dbReference>
<dbReference type="NCBIfam" id="TIGR01883">
    <property type="entry name" value="PepT-like"/>
    <property type="match status" value="1"/>
</dbReference>
<comment type="caution">
    <text evidence="8">The sequence shown here is derived from an EMBL/GenBank/DDBJ whole genome shotgun (WGS) entry which is preliminary data.</text>
</comment>
<evidence type="ECO:0000256" key="1">
    <source>
        <dbReference type="ARBA" id="ARBA00001947"/>
    </source>
</evidence>
<dbReference type="PANTHER" id="PTHR42994:SF2">
    <property type="entry name" value="PEPTIDASE"/>
    <property type="match status" value="1"/>
</dbReference>
<dbReference type="Gene3D" id="3.40.630.10">
    <property type="entry name" value="Zn peptidases"/>
    <property type="match status" value="1"/>
</dbReference>
<reference evidence="8 9" key="1">
    <citation type="submission" date="2011-11" db="EMBL/GenBank/DDBJ databases">
        <title>The Genome Sequence of Dialister succinatiphilus YIT 11850.</title>
        <authorList>
            <consortium name="The Broad Institute Genome Sequencing Platform"/>
            <person name="Earl A."/>
            <person name="Ward D."/>
            <person name="Feldgarden M."/>
            <person name="Gevers D."/>
            <person name="Morotomi M."/>
            <person name="Young S.K."/>
            <person name="Zeng Q."/>
            <person name="Gargeya S."/>
            <person name="Fitzgerald M."/>
            <person name="Haas B."/>
            <person name="Abouelleil A."/>
            <person name="Alvarado L."/>
            <person name="Arachchi H.M."/>
            <person name="Berlin A."/>
            <person name="Brown A."/>
            <person name="Chapman S.B."/>
            <person name="Dunbar C."/>
            <person name="Gearin G."/>
            <person name="Goldberg J."/>
            <person name="Griggs A."/>
            <person name="Gujja S."/>
            <person name="Heiman D."/>
            <person name="Howarth C."/>
            <person name="Lui A."/>
            <person name="MacDonald P.J.P."/>
            <person name="Montmayeur A."/>
            <person name="Murphy C."/>
            <person name="Neiman D."/>
            <person name="Pearson M."/>
            <person name="Priest M."/>
            <person name="Roberts A."/>
            <person name="Saif S."/>
            <person name="Shea T."/>
            <person name="Sisk P."/>
            <person name="Stolte C."/>
            <person name="Sykes S."/>
            <person name="Wortman J."/>
            <person name="Nusbaum C."/>
            <person name="Birren B."/>
        </authorList>
    </citation>
    <scope>NUCLEOTIDE SEQUENCE [LARGE SCALE GENOMIC DNA]</scope>
    <source>
        <strain evidence="8 9">YIT 11850</strain>
    </source>
</reference>
<dbReference type="SUPFAM" id="SSF55031">
    <property type="entry name" value="Bacterial exopeptidase dimerisation domain"/>
    <property type="match status" value="1"/>
</dbReference>
<feature type="binding site" evidence="6">
    <location>
        <position position="108"/>
    </location>
    <ligand>
        <name>Zn(2+)</name>
        <dbReference type="ChEBI" id="CHEBI:29105"/>
        <label>1</label>
    </ligand>
</feature>
<dbReference type="Gene3D" id="3.30.70.360">
    <property type="match status" value="1"/>
</dbReference>
<evidence type="ECO:0000256" key="3">
    <source>
        <dbReference type="ARBA" id="ARBA00022801"/>
    </source>
</evidence>
<keyword evidence="9" id="KW-1185">Reference proteome</keyword>
<protein>
    <submittedName>
        <fullName evidence="8">Peptidase T-like protein</fullName>
    </submittedName>
</protein>
<evidence type="ECO:0000259" key="7">
    <source>
        <dbReference type="Pfam" id="PF07687"/>
    </source>
</evidence>
<evidence type="ECO:0000256" key="6">
    <source>
        <dbReference type="PIRSR" id="PIRSR001123-2"/>
    </source>
</evidence>
<keyword evidence="2 6" id="KW-0479">Metal-binding</keyword>
<evidence type="ECO:0000313" key="8">
    <source>
        <dbReference type="EMBL" id="EHO62053.1"/>
    </source>
</evidence>
<evidence type="ECO:0000256" key="5">
    <source>
        <dbReference type="PIRNR" id="PIRNR001123"/>
    </source>
</evidence>
<dbReference type="InterPro" id="IPR008007">
    <property type="entry name" value="Peptidase_M42"/>
</dbReference>
<proteinExistence type="inferred from homology"/>
<dbReference type="OrthoDB" id="9804934at2"/>
<dbReference type="InterPro" id="IPR011650">
    <property type="entry name" value="Peptidase_M20_dimer"/>
</dbReference>
<name>H1D336_9FIRM</name>
<feature type="domain" description="Peptidase M20 dimerisation" evidence="7">
    <location>
        <begin position="186"/>
        <end position="276"/>
    </location>
</feature>
<dbReference type="EMBL" id="ADLT01000074">
    <property type="protein sequence ID" value="EHO62053.1"/>
    <property type="molecule type" value="Genomic_DNA"/>
</dbReference>
<dbReference type="HOGENOM" id="CLU_021802_6_0_9"/>
<dbReference type="Proteomes" id="UP000003277">
    <property type="component" value="Unassembled WGS sequence"/>
</dbReference>
<dbReference type="InterPro" id="IPR010162">
    <property type="entry name" value="PepT-like"/>
</dbReference>
<dbReference type="InterPro" id="IPR036264">
    <property type="entry name" value="Bact_exopeptidase_dim_dom"/>
</dbReference>
<dbReference type="eggNOG" id="COG2195">
    <property type="taxonomic scope" value="Bacteria"/>
</dbReference>
<feature type="binding site" evidence="6">
    <location>
        <position position="108"/>
    </location>
    <ligand>
        <name>Zn(2+)</name>
        <dbReference type="ChEBI" id="CHEBI:29105"/>
        <label>2</label>
    </ligand>
</feature>
<dbReference type="SUPFAM" id="SSF53187">
    <property type="entry name" value="Zn-dependent exopeptidases"/>
    <property type="match status" value="1"/>
</dbReference>
<dbReference type="PATRIC" id="fig|742743.3.peg.2042"/>
<evidence type="ECO:0000313" key="9">
    <source>
        <dbReference type="Proteomes" id="UP000003277"/>
    </source>
</evidence>